<feature type="chain" id="PRO_5040311690" description="DUF243 domain-containing protein" evidence="1">
    <location>
        <begin position="18"/>
        <end position="220"/>
    </location>
</feature>
<protein>
    <recommendedName>
        <fullName evidence="2">DUF243 domain-containing protein</fullName>
    </recommendedName>
</protein>
<evidence type="ECO:0000313" key="3">
    <source>
        <dbReference type="EMBL" id="CAG9857461.1"/>
    </source>
</evidence>
<sequence length="220" mass="23248">MRRIVAFLPLIITLSSARPQGYDYPQPSTNHFTSGSSLSPHIPSFSNNFPQPDLFPASRPSLITKHIYVHVPPPDPDDHLPQQSLRQPVQPPRRNYKIIFIKAPTAAPAASQQAQLLAQPPAEDKTIIYVLVKKPEDAADLSELASAAAPAPPSKPEVYFIRYKTKKGDNGINGINGLGGNDIGLNGLGGSGLGGGLLEAGSKPDGSYGPPGGIVSNAGY</sequence>
<evidence type="ECO:0000259" key="2">
    <source>
        <dbReference type="SMART" id="SM00690"/>
    </source>
</evidence>
<proteinExistence type="predicted"/>
<dbReference type="GO" id="GO:0062129">
    <property type="term" value="C:chitin-based extracellular matrix"/>
    <property type="evidence" value="ECO:0007669"/>
    <property type="project" value="TreeGrafter"/>
</dbReference>
<dbReference type="GO" id="GO:0040003">
    <property type="term" value="P:chitin-based cuticle development"/>
    <property type="evidence" value="ECO:0007669"/>
    <property type="project" value="TreeGrafter"/>
</dbReference>
<dbReference type="Pfam" id="PF03103">
    <property type="entry name" value="DUF243"/>
    <property type="match status" value="1"/>
</dbReference>
<dbReference type="GO" id="GO:0008010">
    <property type="term" value="F:structural constituent of chitin-based larval cuticle"/>
    <property type="evidence" value="ECO:0007669"/>
    <property type="project" value="TreeGrafter"/>
</dbReference>
<accession>A0A9N9TG47</accession>
<keyword evidence="4" id="KW-1185">Reference proteome</keyword>
<dbReference type="SMART" id="SM00690">
    <property type="entry name" value="DM5"/>
    <property type="match status" value="1"/>
</dbReference>
<dbReference type="OrthoDB" id="8030796at2759"/>
<feature type="signal peptide" evidence="1">
    <location>
        <begin position="1"/>
        <end position="17"/>
    </location>
</feature>
<name>A0A9N9TG47_PHYSR</name>
<gene>
    <name evidence="3" type="ORF">PHYEVI_LOCUS3866</name>
</gene>
<dbReference type="PANTHER" id="PTHR31927">
    <property type="entry name" value="FI07246P-RELATED-RELATED"/>
    <property type="match status" value="1"/>
</dbReference>
<keyword evidence="1" id="KW-0732">Signal</keyword>
<dbReference type="AlphaFoldDB" id="A0A9N9TG47"/>
<dbReference type="Proteomes" id="UP001153712">
    <property type="component" value="Chromosome 14"/>
</dbReference>
<dbReference type="InterPro" id="IPR004145">
    <property type="entry name" value="DUF243"/>
</dbReference>
<reference evidence="3" key="1">
    <citation type="submission" date="2022-01" db="EMBL/GenBank/DDBJ databases">
        <authorList>
            <person name="King R."/>
        </authorList>
    </citation>
    <scope>NUCLEOTIDE SEQUENCE</scope>
</reference>
<feature type="domain" description="DUF243" evidence="2">
    <location>
        <begin position="61"/>
        <end position="166"/>
    </location>
</feature>
<evidence type="ECO:0000313" key="4">
    <source>
        <dbReference type="Proteomes" id="UP001153712"/>
    </source>
</evidence>
<dbReference type="EMBL" id="OU900107">
    <property type="protein sequence ID" value="CAG9857461.1"/>
    <property type="molecule type" value="Genomic_DNA"/>
</dbReference>
<evidence type="ECO:0000256" key="1">
    <source>
        <dbReference type="SAM" id="SignalP"/>
    </source>
</evidence>
<organism evidence="3 4">
    <name type="scientific">Phyllotreta striolata</name>
    <name type="common">Striped flea beetle</name>
    <name type="synonym">Crioceris striolata</name>
    <dbReference type="NCBI Taxonomy" id="444603"/>
    <lineage>
        <taxon>Eukaryota</taxon>
        <taxon>Metazoa</taxon>
        <taxon>Ecdysozoa</taxon>
        <taxon>Arthropoda</taxon>
        <taxon>Hexapoda</taxon>
        <taxon>Insecta</taxon>
        <taxon>Pterygota</taxon>
        <taxon>Neoptera</taxon>
        <taxon>Endopterygota</taxon>
        <taxon>Coleoptera</taxon>
        <taxon>Polyphaga</taxon>
        <taxon>Cucujiformia</taxon>
        <taxon>Chrysomeloidea</taxon>
        <taxon>Chrysomelidae</taxon>
        <taxon>Galerucinae</taxon>
        <taxon>Alticini</taxon>
        <taxon>Phyllotreta</taxon>
    </lineage>
</organism>